<dbReference type="Gene3D" id="3.40.50.720">
    <property type="entry name" value="NAD(P)-binding Rossmann-like Domain"/>
    <property type="match status" value="1"/>
</dbReference>
<gene>
    <name evidence="3" type="ORF">KCQ71_03670</name>
</gene>
<dbReference type="InterPro" id="IPR036291">
    <property type="entry name" value="NAD(P)-bd_dom_sf"/>
</dbReference>
<organism evidence="3 4">
    <name type="scientific">Occultella gossypii</name>
    <dbReference type="NCBI Taxonomy" id="2800820"/>
    <lineage>
        <taxon>Bacteria</taxon>
        <taxon>Bacillati</taxon>
        <taxon>Actinomycetota</taxon>
        <taxon>Actinomycetes</taxon>
        <taxon>Micrococcales</taxon>
        <taxon>Ruaniaceae</taxon>
        <taxon>Occultella</taxon>
    </lineage>
</organism>
<evidence type="ECO:0000259" key="2">
    <source>
        <dbReference type="Pfam" id="PF01370"/>
    </source>
</evidence>
<protein>
    <submittedName>
        <fullName evidence="3">NAD(P)-dependent oxidoreductase</fullName>
    </submittedName>
</protein>
<dbReference type="PANTHER" id="PTHR48079">
    <property type="entry name" value="PROTEIN YEEZ"/>
    <property type="match status" value="1"/>
</dbReference>
<sequence>MRIFLAGGTGVIGRRLVPALIAAGHEVVATTRRLENVDQINRSGGKGVVVDVYDAARLTELIWTAAPDLVMHQLSDLRHFDTEATARIRRVGTRNLVAAAQQAGVGRIVVQSIAWAYEDGYGLASEDEPIEEGSAVAAMEELVGRLATATILRYGWWYGPGTWYAEGGRVADAVAEGLLPATRTVNSLVHVDDAVSATVQAIDWPAGVYNIADDEPAPGTQWLPVYANAIGAPAPTSPVWTNRSPGGRGASNAKARAAGWKPSHPTWRSGFAAAALGDE</sequence>
<comment type="caution">
    <text evidence="3">The sequence shown here is derived from an EMBL/GenBank/DDBJ whole genome shotgun (WGS) entry which is preliminary data.</text>
</comment>
<dbReference type="PANTHER" id="PTHR48079:SF6">
    <property type="entry name" value="NAD(P)-BINDING DOMAIN-CONTAINING PROTEIN-RELATED"/>
    <property type="match status" value="1"/>
</dbReference>
<evidence type="ECO:0000313" key="3">
    <source>
        <dbReference type="EMBL" id="MBZ2195243.1"/>
    </source>
</evidence>
<evidence type="ECO:0000256" key="1">
    <source>
        <dbReference type="SAM" id="MobiDB-lite"/>
    </source>
</evidence>
<dbReference type="Proteomes" id="UP000826651">
    <property type="component" value="Unassembled WGS sequence"/>
</dbReference>
<dbReference type="Pfam" id="PF01370">
    <property type="entry name" value="Epimerase"/>
    <property type="match status" value="1"/>
</dbReference>
<dbReference type="RefSeq" id="WP_223402959.1">
    <property type="nucleotide sequence ID" value="NZ_JAGSHT010000003.1"/>
</dbReference>
<proteinExistence type="predicted"/>
<feature type="region of interest" description="Disordered" evidence="1">
    <location>
        <begin position="242"/>
        <end position="263"/>
    </location>
</feature>
<dbReference type="InterPro" id="IPR001509">
    <property type="entry name" value="Epimerase_deHydtase"/>
</dbReference>
<name>A0ABS7S4H8_9MICO</name>
<dbReference type="InterPro" id="IPR051783">
    <property type="entry name" value="NAD(P)-dependent_oxidoreduct"/>
</dbReference>
<reference evidence="3 4" key="1">
    <citation type="submission" date="2021-04" db="EMBL/GenBank/DDBJ databases">
        <title>Ruania sp. nov., isolated from sandy soil of mangrove forest.</title>
        <authorList>
            <person name="Ge X."/>
            <person name="Huang R."/>
            <person name="Liu W."/>
        </authorList>
    </citation>
    <scope>NUCLEOTIDE SEQUENCE [LARGE SCALE GENOMIC DNA]</scope>
    <source>
        <strain evidence="3 4">N2-46</strain>
    </source>
</reference>
<feature type="domain" description="NAD-dependent epimerase/dehydratase" evidence="2">
    <location>
        <begin position="3"/>
        <end position="212"/>
    </location>
</feature>
<accession>A0ABS7S4H8</accession>
<evidence type="ECO:0000313" key="4">
    <source>
        <dbReference type="Proteomes" id="UP000826651"/>
    </source>
</evidence>
<keyword evidence="4" id="KW-1185">Reference proteome</keyword>
<dbReference type="SUPFAM" id="SSF51735">
    <property type="entry name" value="NAD(P)-binding Rossmann-fold domains"/>
    <property type="match status" value="1"/>
</dbReference>
<dbReference type="EMBL" id="JAGSHT010000003">
    <property type="protein sequence ID" value="MBZ2195243.1"/>
    <property type="molecule type" value="Genomic_DNA"/>
</dbReference>